<dbReference type="EMBL" id="JAAAWN010000005">
    <property type="protein sequence ID" value="NDV90589.1"/>
    <property type="molecule type" value="Genomic_DNA"/>
</dbReference>
<feature type="transmembrane region" description="Helical" evidence="1">
    <location>
        <begin position="34"/>
        <end position="52"/>
    </location>
</feature>
<name>A0A7X5LKD4_9ALTE</name>
<dbReference type="Proteomes" id="UP000470213">
    <property type="component" value="Unassembled WGS sequence"/>
</dbReference>
<sequence length="194" mass="21415">MSSPSSVVLRHYDKQDLKLVNVISGISPNAMRRVFGGWILFAAMVAVIVSVAPDLTMQFIGLTIAILVAFTLVMFGQSRISEGWPAIICDGDYIGVVRDPVKREFICVHKTLVTGAKPTLIKPNKKAVEINLDTALLTEDDIAVLNQAVWPRNDHLLGLSHFKRREDACESVMWCVSHGVKKNVCHAPKQVVPQ</sequence>
<evidence type="ECO:0000256" key="1">
    <source>
        <dbReference type="SAM" id="Phobius"/>
    </source>
</evidence>
<reference evidence="2 3" key="1">
    <citation type="submission" date="2020-01" db="EMBL/GenBank/DDBJ databases">
        <authorList>
            <person name="Chen J."/>
            <person name="Zhu S."/>
            <person name="Yang J."/>
        </authorList>
    </citation>
    <scope>NUCLEOTIDE SEQUENCE [LARGE SCALE GENOMIC DNA]</scope>
    <source>
        <strain evidence="2 3">345S023</strain>
    </source>
</reference>
<gene>
    <name evidence="2" type="ORF">GTH32_05185</name>
</gene>
<accession>A0A7X5LKD4</accession>
<organism evidence="2 3">
    <name type="scientific">Alteromonas profundi</name>
    <dbReference type="NCBI Taxonomy" id="2696062"/>
    <lineage>
        <taxon>Bacteria</taxon>
        <taxon>Pseudomonadati</taxon>
        <taxon>Pseudomonadota</taxon>
        <taxon>Gammaproteobacteria</taxon>
        <taxon>Alteromonadales</taxon>
        <taxon>Alteromonadaceae</taxon>
        <taxon>Alteromonas/Salinimonas group</taxon>
        <taxon>Alteromonas</taxon>
    </lineage>
</organism>
<evidence type="ECO:0000313" key="2">
    <source>
        <dbReference type="EMBL" id="NDV90589.1"/>
    </source>
</evidence>
<evidence type="ECO:0000313" key="3">
    <source>
        <dbReference type="Proteomes" id="UP000470213"/>
    </source>
</evidence>
<dbReference type="RefSeq" id="WP_163084179.1">
    <property type="nucleotide sequence ID" value="NZ_JAAAWN010000005.1"/>
</dbReference>
<proteinExistence type="predicted"/>
<feature type="transmembrane region" description="Helical" evidence="1">
    <location>
        <begin position="58"/>
        <end position="75"/>
    </location>
</feature>
<keyword evidence="1" id="KW-1133">Transmembrane helix</keyword>
<keyword evidence="3" id="KW-1185">Reference proteome</keyword>
<keyword evidence="1" id="KW-0472">Membrane</keyword>
<dbReference type="AlphaFoldDB" id="A0A7X5LKD4"/>
<keyword evidence="1" id="KW-0812">Transmembrane</keyword>
<protein>
    <submittedName>
        <fullName evidence="2">Uncharacterized protein</fullName>
    </submittedName>
</protein>
<comment type="caution">
    <text evidence="2">The sequence shown here is derived from an EMBL/GenBank/DDBJ whole genome shotgun (WGS) entry which is preliminary data.</text>
</comment>